<gene>
    <name evidence="2" type="ORF">BXY39_3672</name>
</gene>
<organism evidence="2 3">
    <name type="scientific">Eilatimonas milleporae</name>
    <dbReference type="NCBI Taxonomy" id="911205"/>
    <lineage>
        <taxon>Bacteria</taxon>
        <taxon>Pseudomonadati</taxon>
        <taxon>Pseudomonadota</taxon>
        <taxon>Alphaproteobacteria</taxon>
        <taxon>Kordiimonadales</taxon>
        <taxon>Kordiimonadaceae</taxon>
        <taxon>Eilatimonas</taxon>
    </lineage>
</organism>
<dbReference type="Proteomes" id="UP000271227">
    <property type="component" value="Unassembled WGS sequence"/>
</dbReference>
<protein>
    <recommendedName>
        <fullName evidence="4">DUF2948 family protein</fullName>
    </recommendedName>
</protein>
<dbReference type="Pfam" id="PF11164">
    <property type="entry name" value="DUF2948"/>
    <property type="match status" value="1"/>
</dbReference>
<proteinExistence type="predicted"/>
<accession>A0A3M0BYG1</accession>
<dbReference type="RefSeq" id="WP_121940306.1">
    <property type="nucleotide sequence ID" value="NZ_REFR01000016.1"/>
</dbReference>
<dbReference type="EMBL" id="REFR01000016">
    <property type="protein sequence ID" value="RMB01487.1"/>
    <property type="molecule type" value="Genomic_DNA"/>
</dbReference>
<dbReference type="OrthoDB" id="9806367at2"/>
<evidence type="ECO:0008006" key="4">
    <source>
        <dbReference type="Google" id="ProtNLM"/>
    </source>
</evidence>
<dbReference type="InParanoid" id="A0A3M0BYG1"/>
<feature type="compositionally biased region" description="Basic and acidic residues" evidence="1">
    <location>
        <begin position="142"/>
        <end position="157"/>
    </location>
</feature>
<evidence type="ECO:0000313" key="2">
    <source>
        <dbReference type="EMBL" id="RMB01487.1"/>
    </source>
</evidence>
<feature type="region of interest" description="Disordered" evidence="1">
    <location>
        <begin position="137"/>
        <end position="166"/>
    </location>
</feature>
<comment type="caution">
    <text evidence="2">The sequence shown here is derived from an EMBL/GenBank/DDBJ whole genome shotgun (WGS) entry which is preliminary data.</text>
</comment>
<name>A0A3M0BYG1_9PROT</name>
<keyword evidence="3" id="KW-1185">Reference proteome</keyword>
<sequence length="166" mass="18088">MSKSLKLYGQTEDDLTVLSGLMQDAAVRVGDMAYDPAVRRFAMVANRFRWEQADAGRKRQPGERVRTGLHFNSVDSVALKGVDRGQPDAMLDLLAITWQAGADGTGNVTLIFAGGASVRVAVECIDAVLNDLSSAWPARARPAHENDDRSEEERPETVQDGDASWN</sequence>
<evidence type="ECO:0000256" key="1">
    <source>
        <dbReference type="SAM" id="MobiDB-lite"/>
    </source>
</evidence>
<dbReference type="InterPro" id="IPR021335">
    <property type="entry name" value="DUF2948"/>
</dbReference>
<evidence type="ECO:0000313" key="3">
    <source>
        <dbReference type="Proteomes" id="UP000271227"/>
    </source>
</evidence>
<reference evidence="2 3" key="1">
    <citation type="submission" date="2018-10" db="EMBL/GenBank/DDBJ databases">
        <title>Genomic Encyclopedia of Archaeal and Bacterial Type Strains, Phase II (KMG-II): from individual species to whole genera.</title>
        <authorList>
            <person name="Goeker M."/>
        </authorList>
    </citation>
    <scope>NUCLEOTIDE SEQUENCE [LARGE SCALE GENOMIC DNA]</scope>
    <source>
        <strain evidence="2 3">DSM 25217</strain>
    </source>
</reference>
<dbReference type="AlphaFoldDB" id="A0A3M0BYG1"/>